<organism evidence="7 8">
    <name type="scientific">Rhizodiscina lignyota</name>
    <dbReference type="NCBI Taxonomy" id="1504668"/>
    <lineage>
        <taxon>Eukaryota</taxon>
        <taxon>Fungi</taxon>
        <taxon>Dikarya</taxon>
        <taxon>Ascomycota</taxon>
        <taxon>Pezizomycotina</taxon>
        <taxon>Dothideomycetes</taxon>
        <taxon>Pleosporomycetidae</taxon>
        <taxon>Aulographales</taxon>
        <taxon>Rhizodiscinaceae</taxon>
        <taxon>Rhizodiscina</taxon>
    </lineage>
</organism>
<dbReference type="OrthoDB" id="10051395at2759"/>
<dbReference type="InterPro" id="IPR036374">
    <property type="entry name" value="OxRdtase_Mopterin-bd_sf"/>
</dbReference>
<dbReference type="Pfam" id="PF03404">
    <property type="entry name" value="Mo-co_dimer"/>
    <property type="match status" value="1"/>
</dbReference>
<keyword evidence="2" id="KW-0500">Molybdenum</keyword>
<dbReference type="EMBL" id="ML978130">
    <property type="protein sequence ID" value="KAF2096081.1"/>
    <property type="molecule type" value="Genomic_DNA"/>
</dbReference>
<dbReference type="SUPFAM" id="SSF56524">
    <property type="entry name" value="Oxidoreductase molybdopterin-binding domain"/>
    <property type="match status" value="1"/>
</dbReference>
<dbReference type="GO" id="GO:0006790">
    <property type="term" value="P:sulfur compound metabolic process"/>
    <property type="evidence" value="ECO:0007669"/>
    <property type="project" value="TreeGrafter"/>
</dbReference>
<dbReference type="Gene3D" id="3.90.420.10">
    <property type="entry name" value="Oxidoreductase, molybdopterin-binding domain"/>
    <property type="match status" value="1"/>
</dbReference>
<dbReference type="InterPro" id="IPR014756">
    <property type="entry name" value="Ig_E-set"/>
</dbReference>
<dbReference type="GO" id="GO:0020037">
    <property type="term" value="F:heme binding"/>
    <property type="evidence" value="ECO:0007669"/>
    <property type="project" value="TreeGrafter"/>
</dbReference>
<dbReference type="InterPro" id="IPR000572">
    <property type="entry name" value="OxRdtase_Mopterin-bd_dom"/>
</dbReference>
<comment type="caution">
    <text evidence="7">The sequence shown here is derived from an EMBL/GenBank/DDBJ whole genome shotgun (WGS) entry which is preliminary data.</text>
</comment>
<dbReference type="PANTHER" id="PTHR19372">
    <property type="entry name" value="SULFITE REDUCTASE"/>
    <property type="match status" value="1"/>
</dbReference>
<dbReference type="InterPro" id="IPR005066">
    <property type="entry name" value="MoCF_OxRdtse_dimer"/>
</dbReference>
<keyword evidence="8" id="KW-1185">Reference proteome</keyword>
<evidence type="ECO:0000256" key="3">
    <source>
        <dbReference type="ARBA" id="ARBA00022723"/>
    </source>
</evidence>
<accession>A0A9P4I6K2</accession>
<evidence type="ECO:0000313" key="7">
    <source>
        <dbReference type="EMBL" id="KAF2096081.1"/>
    </source>
</evidence>
<sequence length="388" mass="43260">MPSKVVETEHSVEEPLNCEPDIAELIKNFITPKGNFYDRNHGPIPHLDGETHTVQVDGAVETPIIITVKELQEKFKSHTVIAALQCAGNRRHTMRTEIKEVQGIDWSDGAVFNAVWRGPRLCDILNHAKIKLPPDLDWKTNPDAAHVQLACYATETQEDNWYGSSIPLARAMRPEADVILALEMNGEPLTPEHGYPIRTVVPGVAGARSVKWLDRITVSTSQSSNFYQVHDYKVLPPEAVDRESAQKFWHSTPPIEDMPVNSIIAVPSSGEKVELDADSKVEVRGYALPKGEDGPVVRVEVSGDEGETWVDAKLSWGGMDKMEGEGGERLKWAWCLWEAHVVVQPGRGRRIWSKATDSRGNVQPQEGQWTLRGVCYNAYGEAKDLEVF</sequence>
<dbReference type="Gene3D" id="2.60.40.650">
    <property type="match status" value="1"/>
</dbReference>
<keyword evidence="4" id="KW-0560">Oxidoreductase</keyword>
<dbReference type="Proteomes" id="UP000799772">
    <property type="component" value="Unassembled WGS sequence"/>
</dbReference>
<dbReference type="GO" id="GO:0030151">
    <property type="term" value="F:molybdenum ion binding"/>
    <property type="evidence" value="ECO:0007669"/>
    <property type="project" value="InterPro"/>
</dbReference>
<feature type="domain" description="Moybdenum cofactor oxidoreductase dimerisation" evidence="6">
    <location>
        <begin position="254"/>
        <end position="379"/>
    </location>
</feature>
<dbReference type="SUPFAM" id="SSF81296">
    <property type="entry name" value="E set domains"/>
    <property type="match status" value="1"/>
</dbReference>
<comment type="cofactor">
    <cofactor evidence="1">
        <name>Mo-molybdopterin</name>
        <dbReference type="ChEBI" id="CHEBI:71302"/>
    </cofactor>
</comment>
<dbReference type="Pfam" id="PF00174">
    <property type="entry name" value="Oxidored_molyb"/>
    <property type="match status" value="1"/>
</dbReference>
<evidence type="ECO:0000256" key="1">
    <source>
        <dbReference type="ARBA" id="ARBA00001924"/>
    </source>
</evidence>
<dbReference type="FunFam" id="3.90.420.10:FF:000002">
    <property type="entry name" value="sulfite oxidase, mitochondrial"/>
    <property type="match status" value="1"/>
</dbReference>
<keyword evidence="3" id="KW-0479">Metal-binding</keyword>
<dbReference type="GO" id="GO:0043546">
    <property type="term" value="F:molybdopterin cofactor binding"/>
    <property type="evidence" value="ECO:0007669"/>
    <property type="project" value="TreeGrafter"/>
</dbReference>
<reference evidence="7" key="1">
    <citation type="journal article" date="2020" name="Stud. Mycol.">
        <title>101 Dothideomycetes genomes: a test case for predicting lifestyles and emergence of pathogens.</title>
        <authorList>
            <person name="Haridas S."/>
            <person name="Albert R."/>
            <person name="Binder M."/>
            <person name="Bloem J."/>
            <person name="Labutti K."/>
            <person name="Salamov A."/>
            <person name="Andreopoulos B."/>
            <person name="Baker S."/>
            <person name="Barry K."/>
            <person name="Bills G."/>
            <person name="Bluhm B."/>
            <person name="Cannon C."/>
            <person name="Castanera R."/>
            <person name="Culley D."/>
            <person name="Daum C."/>
            <person name="Ezra D."/>
            <person name="Gonzalez J."/>
            <person name="Henrissat B."/>
            <person name="Kuo A."/>
            <person name="Liang C."/>
            <person name="Lipzen A."/>
            <person name="Lutzoni F."/>
            <person name="Magnuson J."/>
            <person name="Mondo S."/>
            <person name="Nolan M."/>
            <person name="Ohm R."/>
            <person name="Pangilinan J."/>
            <person name="Park H.-J."/>
            <person name="Ramirez L."/>
            <person name="Alfaro M."/>
            <person name="Sun H."/>
            <person name="Tritt A."/>
            <person name="Yoshinaga Y."/>
            <person name="Zwiers L.-H."/>
            <person name="Turgeon B."/>
            <person name="Goodwin S."/>
            <person name="Spatafora J."/>
            <person name="Crous P."/>
            <person name="Grigoriev I."/>
        </authorList>
    </citation>
    <scope>NUCLEOTIDE SEQUENCE</scope>
    <source>
        <strain evidence="7">CBS 133067</strain>
    </source>
</reference>
<evidence type="ECO:0000313" key="8">
    <source>
        <dbReference type="Proteomes" id="UP000799772"/>
    </source>
</evidence>
<evidence type="ECO:0000256" key="2">
    <source>
        <dbReference type="ARBA" id="ARBA00022505"/>
    </source>
</evidence>
<dbReference type="GO" id="GO:0008482">
    <property type="term" value="F:sulfite oxidase activity"/>
    <property type="evidence" value="ECO:0007669"/>
    <property type="project" value="TreeGrafter"/>
</dbReference>
<evidence type="ECO:0000259" key="5">
    <source>
        <dbReference type="Pfam" id="PF00174"/>
    </source>
</evidence>
<proteinExistence type="predicted"/>
<protein>
    <submittedName>
        <fullName evidence="7">Sulfite oxidase</fullName>
    </submittedName>
</protein>
<dbReference type="PRINTS" id="PR00407">
    <property type="entry name" value="EUMOPTERIN"/>
</dbReference>
<dbReference type="InterPro" id="IPR008335">
    <property type="entry name" value="Mopterin_OxRdtase_euk"/>
</dbReference>
<evidence type="ECO:0000259" key="6">
    <source>
        <dbReference type="Pfam" id="PF03404"/>
    </source>
</evidence>
<name>A0A9P4I6K2_9PEZI</name>
<dbReference type="AlphaFoldDB" id="A0A9P4I6K2"/>
<feature type="domain" description="Oxidoreductase molybdopterin-binding" evidence="5">
    <location>
        <begin position="41"/>
        <end position="227"/>
    </location>
</feature>
<evidence type="ECO:0000256" key="4">
    <source>
        <dbReference type="ARBA" id="ARBA00023002"/>
    </source>
</evidence>
<gene>
    <name evidence="7" type="ORF">NA57DRAFT_59143</name>
</gene>
<dbReference type="GO" id="GO:0005739">
    <property type="term" value="C:mitochondrion"/>
    <property type="evidence" value="ECO:0007669"/>
    <property type="project" value="TreeGrafter"/>
</dbReference>
<dbReference type="PANTHER" id="PTHR19372:SF7">
    <property type="entry name" value="SULFITE OXIDASE, MITOCHONDRIAL"/>
    <property type="match status" value="1"/>
</dbReference>